<proteinExistence type="predicted"/>
<reference evidence="2" key="2">
    <citation type="journal article" date="2018" name="Plant J.">
        <title>The Sorghum bicolor reference genome: improved assembly, gene annotations, a transcriptome atlas, and signatures of genome organization.</title>
        <authorList>
            <person name="McCormick R.F."/>
            <person name="Truong S.K."/>
            <person name="Sreedasyam A."/>
            <person name="Jenkins J."/>
            <person name="Shu S."/>
            <person name="Sims D."/>
            <person name="Kennedy M."/>
            <person name="Amirebrahimi M."/>
            <person name="Weers B.D."/>
            <person name="McKinley B."/>
            <person name="Mattison A."/>
            <person name="Morishige D.T."/>
            <person name="Grimwood J."/>
            <person name="Schmutz J."/>
            <person name="Mullet J.E."/>
        </authorList>
    </citation>
    <scope>NUCLEOTIDE SEQUENCE [LARGE SCALE GENOMIC DNA]</scope>
    <source>
        <strain evidence="2">cv. BTx623</strain>
    </source>
</reference>
<reference evidence="1 2" key="1">
    <citation type="journal article" date="2009" name="Nature">
        <title>The Sorghum bicolor genome and the diversification of grasses.</title>
        <authorList>
            <person name="Paterson A.H."/>
            <person name="Bowers J.E."/>
            <person name="Bruggmann R."/>
            <person name="Dubchak I."/>
            <person name="Grimwood J."/>
            <person name="Gundlach H."/>
            <person name="Haberer G."/>
            <person name="Hellsten U."/>
            <person name="Mitros T."/>
            <person name="Poliakov A."/>
            <person name="Schmutz J."/>
            <person name="Spannagl M."/>
            <person name="Tang H."/>
            <person name="Wang X."/>
            <person name="Wicker T."/>
            <person name="Bharti A.K."/>
            <person name="Chapman J."/>
            <person name="Feltus F.A."/>
            <person name="Gowik U."/>
            <person name="Grigoriev I.V."/>
            <person name="Lyons E."/>
            <person name="Maher C.A."/>
            <person name="Martis M."/>
            <person name="Narechania A."/>
            <person name="Otillar R.P."/>
            <person name="Penning B.W."/>
            <person name="Salamov A.A."/>
            <person name="Wang Y."/>
            <person name="Zhang L."/>
            <person name="Carpita N.C."/>
            <person name="Freeling M."/>
            <person name="Gingle A.R."/>
            <person name="Hash C.T."/>
            <person name="Keller B."/>
            <person name="Klein P."/>
            <person name="Kresovich S."/>
            <person name="McCann M.C."/>
            <person name="Ming R."/>
            <person name="Peterson D.G."/>
            <person name="Mehboob-ur-Rahman"/>
            <person name="Ware D."/>
            <person name="Westhoff P."/>
            <person name="Mayer K.F."/>
            <person name="Messing J."/>
            <person name="Rokhsar D.S."/>
        </authorList>
    </citation>
    <scope>NUCLEOTIDE SEQUENCE [LARGE SCALE GENOMIC DNA]</scope>
    <source>
        <strain evidence="2">cv. BTx623</strain>
    </source>
</reference>
<gene>
    <name evidence="1" type="ORF">SORBI_3008G124200</name>
</gene>
<name>A0A1Z5R6A0_SORBI</name>
<dbReference type="EMBL" id="CM000767">
    <property type="protein sequence ID" value="OQU79283.1"/>
    <property type="molecule type" value="Genomic_DNA"/>
</dbReference>
<dbReference type="AlphaFoldDB" id="A0A1Z5R6A0"/>
<accession>A0A1Z5R6A0</accession>
<protein>
    <submittedName>
        <fullName evidence="1">Uncharacterized protein</fullName>
    </submittedName>
</protein>
<sequence length="98" mass="11540">MINLTFRRSFGPLEIEEWQQLVTSIGEFQLPNEPDTVMWALEKNGKFTTASLYKELTFPGVENREIMSIWRARIPLKIRFFFPVVHLFRLSPFSTESS</sequence>
<dbReference type="Proteomes" id="UP000000768">
    <property type="component" value="Chromosome 8"/>
</dbReference>
<evidence type="ECO:0000313" key="2">
    <source>
        <dbReference type="Proteomes" id="UP000000768"/>
    </source>
</evidence>
<organism evidence="1 2">
    <name type="scientific">Sorghum bicolor</name>
    <name type="common">Sorghum</name>
    <name type="synonym">Sorghum vulgare</name>
    <dbReference type="NCBI Taxonomy" id="4558"/>
    <lineage>
        <taxon>Eukaryota</taxon>
        <taxon>Viridiplantae</taxon>
        <taxon>Streptophyta</taxon>
        <taxon>Embryophyta</taxon>
        <taxon>Tracheophyta</taxon>
        <taxon>Spermatophyta</taxon>
        <taxon>Magnoliopsida</taxon>
        <taxon>Liliopsida</taxon>
        <taxon>Poales</taxon>
        <taxon>Poaceae</taxon>
        <taxon>PACMAD clade</taxon>
        <taxon>Panicoideae</taxon>
        <taxon>Andropogonodae</taxon>
        <taxon>Andropogoneae</taxon>
        <taxon>Sorghinae</taxon>
        <taxon>Sorghum</taxon>
    </lineage>
</organism>
<evidence type="ECO:0000313" key="1">
    <source>
        <dbReference type="EMBL" id="OQU79283.1"/>
    </source>
</evidence>
<keyword evidence="2" id="KW-1185">Reference proteome</keyword>
<dbReference type="OMA" id="KMQEQWK"/>
<dbReference type="Gramene" id="OQU79283">
    <property type="protein sequence ID" value="OQU79283"/>
    <property type="gene ID" value="SORBI_3008G124200"/>
</dbReference>
<dbReference type="InParanoid" id="A0A1Z5R6A0"/>